<sequence length="854" mass="92852">MKILLVFNLYDTILRDWNQSNRSLESKQRRRQSIVKKWGSLFLSGVLLFGSMGTAVQAETVTDAVYDRDGKATVAVKTFKDLNGNWAQEVVEKWAGRGIVQGNKQDLFLPKEEITRAEWAAMINRVFQYEQVGHSTFTDVSQSDWYAQDVAKGVQAGYIQGYKDGSFHPNATLTRQEAATVVSRILNLQGSGETSFTDQIDIKSWSKEAVSAAAEKQIVVGYSNGSFKPNSAVTRAEAVQILDRAFSTYGSWYGQEGQYGSKDKKEEIQGNVVIGASGVTLQNMTITGDLIISKSVGQGDVFLKNVTVQGKTYVYGGGENSVHLEDSVLLTVIVNKKDGTVRLVASGKTEVHEMTIQTSANIESNGTAKIDKLKLSEALPEKSRVYLKGNFDTVDVEAKSINIQVPSGTVTELNFADSAEGTEVQISKEAKVITAILNAAVKMFGTGTVEQATVNAVGVTMEKAPNKVILGSSVPSGTTVQIDGTSKPVTSIPTSNVPYGSTGSSSGSTGGTGNSNSGSPTPGSPNPGNGGSTPSPSGQYGSYEGGSFFILGTEEQAITATESVYVYSPRSGNVYATTQNIDGKNLILLDEAVKAGAAIKFPIVANERTEVPTAELINHYGGLRIFVLDAMNNSSQVNYYNVMDGPDKPLVQKSTSMSGSWVSIRESYSISFNRMIMESELGKLRDYILVSTGSQTPNFVPLDPEDEISIKYNKIEINPKKAVLGKSTYFKVLEGAVSTTDSVYKNEVYTTSKFISYTRPVFVDHPTEWRIQEPVGTVIKFTLDYGGGTVYFVYEDTYGTIANFEKEVRDGHGMKLEIPQDIEGKVFEFDTKDLQPGKYRFYMANGYTIYVTLK</sequence>
<dbReference type="InterPro" id="IPR051465">
    <property type="entry name" value="Cell_Envelope_Struct_Comp"/>
</dbReference>
<feature type="domain" description="SLH" evidence="2">
    <location>
        <begin position="74"/>
        <end position="132"/>
    </location>
</feature>
<dbReference type="AlphaFoldDB" id="A0A5M9WU15"/>
<dbReference type="InterPro" id="IPR001119">
    <property type="entry name" value="SLH_dom"/>
</dbReference>
<dbReference type="Proteomes" id="UP000323664">
    <property type="component" value="Unassembled WGS sequence"/>
</dbReference>
<gene>
    <name evidence="3" type="ORF">EC604_13885</name>
</gene>
<evidence type="ECO:0000313" key="3">
    <source>
        <dbReference type="EMBL" id="KAA8784939.1"/>
    </source>
</evidence>
<name>A0A5M9WU15_PAEAM</name>
<evidence type="ECO:0000259" key="2">
    <source>
        <dbReference type="PROSITE" id="PS51272"/>
    </source>
</evidence>
<feature type="compositionally biased region" description="Polar residues" evidence="1">
    <location>
        <begin position="473"/>
        <end position="499"/>
    </location>
</feature>
<dbReference type="PANTHER" id="PTHR43308">
    <property type="entry name" value="OUTER MEMBRANE PROTEIN ALPHA-RELATED"/>
    <property type="match status" value="1"/>
</dbReference>
<comment type="caution">
    <text evidence="3">The sequence shown here is derived from an EMBL/GenBank/DDBJ whole genome shotgun (WGS) entry which is preliminary data.</text>
</comment>
<accession>A0A5M9WU15</accession>
<feature type="domain" description="SLH" evidence="2">
    <location>
        <begin position="133"/>
        <end position="196"/>
    </location>
</feature>
<reference evidence="3 4" key="1">
    <citation type="journal article" date="2019" name="J. Ind. Microbiol. Biotechnol.">
        <title>Paenibacillus amylolyticus 27C64 has a diverse set of carbohydrate-active enzymes and complete pectin deconstruction system.</title>
        <authorList>
            <person name="Keggi C."/>
            <person name="Doran-Peterson J."/>
        </authorList>
    </citation>
    <scope>NUCLEOTIDE SEQUENCE [LARGE SCALE GENOMIC DNA]</scope>
    <source>
        <strain evidence="3 4">27C64</strain>
    </source>
</reference>
<proteinExistence type="predicted"/>
<feature type="domain" description="SLH" evidence="2">
    <location>
        <begin position="197"/>
        <end position="256"/>
    </location>
</feature>
<dbReference type="Pfam" id="PF00395">
    <property type="entry name" value="SLH"/>
    <property type="match status" value="3"/>
</dbReference>
<feature type="region of interest" description="Disordered" evidence="1">
    <location>
        <begin position="469"/>
        <end position="539"/>
    </location>
</feature>
<organism evidence="3 4">
    <name type="scientific">Paenibacillus amylolyticus</name>
    <dbReference type="NCBI Taxonomy" id="1451"/>
    <lineage>
        <taxon>Bacteria</taxon>
        <taxon>Bacillati</taxon>
        <taxon>Bacillota</taxon>
        <taxon>Bacilli</taxon>
        <taxon>Bacillales</taxon>
        <taxon>Paenibacillaceae</taxon>
        <taxon>Paenibacillus</taxon>
    </lineage>
</organism>
<protein>
    <recommendedName>
        <fullName evidence="2">SLH domain-containing protein</fullName>
    </recommendedName>
</protein>
<evidence type="ECO:0000313" key="4">
    <source>
        <dbReference type="Proteomes" id="UP000323664"/>
    </source>
</evidence>
<evidence type="ECO:0000256" key="1">
    <source>
        <dbReference type="SAM" id="MobiDB-lite"/>
    </source>
</evidence>
<dbReference type="PROSITE" id="PS51272">
    <property type="entry name" value="SLH"/>
    <property type="match status" value="3"/>
</dbReference>
<dbReference type="EMBL" id="RIAS01000006">
    <property type="protein sequence ID" value="KAA8784939.1"/>
    <property type="molecule type" value="Genomic_DNA"/>
</dbReference>